<evidence type="ECO:0000313" key="3">
    <source>
        <dbReference type="EMBL" id="KAG2904246.1"/>
    </source>
</evidence>
<dbReference type="Proteomes" id="UP000736787">
    <property type="component" value="Unassembled WGS sequence"/>
</dbReference>
<reference evidence="3" key="1">
    <citation type="submission" date="2018-10" db="EMBL/GenBank/DDBJ databases">
        <title>Effector identification in a new, highly contiguous assembly of the strawberry crown rot pathogen Phytophthora cactorum.</title>
        <authorList>
            <person name="Armitage A.D."/>
            <person name="Nellist C.F."/>
            <person name="Bates H."/>
            <person name="Vickerstaff R.J."/>
            <person name="Harrison R.J."/>
        </authorList>
    </citation>
    <scope>NUCLEOTIDE SEQUENCE</scope>
    <source>
        <strain evidence="2">4032</strain>
        <strain evidence="3">4040</strain>
        <strain evidence="4">P421</strain>
    </source>
</reference>
<dbReference type="EMBL" id="RCMI01001019">
    <property type="protein sequence ID" value="KAG2892237.1"/>
    <property type="molecule type" value="Genomic_DNA"/>
</dbReference>
<dbReference type="EMBL" id="RCMK01001030">
    <property type="protein sequence ID" value="KAG2904246.1"/>
    <property type="molecule type" value="Genomic_DNA"/>
</dbReference>
<accession>A0A8T1BL33</accession>
<comment type="caution">
    <text evidence="3">The sequence shown here is derived from an EMBL/GenBank/DDBJ whole genome shotgun (WGS) entry which is preliminary data.</text>
</comment>
<organism evidence="3 5">
    <name type="scientific">Phytophthora cactorum</name>
    <dbReference type="NCBI Taxonomy" id="29920"/>
    <lineage>
        <taxon>Eukaryota</taxon>
        <taxon>Sar</taxon>
        <taxon>Stramenopiles</taxon>
        <taxon>Oomycota</taxon>
        <taxon>Peronosporomycetes</taxon>
        <taxon>Peronosporales</taxon>
        <taxon>Peronosporaceae</taxon>
        <taxon>Phytophthora</taxon>
    </lineage>
</organism>
<evidence type="ECO:0000313" key="4">
    <source>
        <dbReference type="EMBL" id="KAG3210776.1"/>
    </source>
</evidence>
<evidence type="ECO:0000256" key="1">
    <source>
        <dbReference type="SAM" id="MobiDB-lite"/>
    </source>
</evidence>
<dbReference type="AlphaFoldDB" id="A0A8T1BL33"/>
<gene>
    <name evidence="2" type="ORF">PC115_g18915</name>
    <name evidence="3" type="ORF">PC117_g21082</name>
    <name evidence="4" type="ORF">PC129_g18227</name>
</gene>
<sequence>MINTQPNRRKHTKSPEPHKASSVLYEGRLPVSRRGHLCRRRWLVTDARTSCRWFVTARGNSCTWAISCSVARTARIEEAGVDHFYRHSRVIDMGRLGRGSFSRRIDDERPATLMLQ</sequence>
<dbReference type="Proteomes" id="UP000774804">
    <property type="component" value="Unassembled WGS sequence"/>
</dbReference>
<feature type="region of interest" description="Disordered" evidence="1">
    <location>
        <begin position="1"/>
        <end position="25"/>
    </location>
</feature>
<evidence type="ECO:0000313" key="2">
    <source>
        <dbReference type="EMBL" id="KAG2892237.1"/>
    </source>
</evidence>
<dbReference type="EMBL" id="RCMV01001041">
    <property type="protein sequence ID" value="KAG3210776.1"/>
    <property type="molecule type" value="Genomic_DNA"/>
</dbReference>
<name>A0A8T1BL33_9STRA</name>
<proteinExistence type="predicted"/>
<dbReference type="Proteomes" id="UP000760860">
    <property type="component" value="Unassembled WGS sequence"/>
</dbReference>
<evidence type="ECO:0000313" key="5">
    <source>
        <dbReference type="Proteomes" id="UP000736787"/>
    </source>
</evidence>
<protein>
    <submittedName>
        <fullName evidence="3">Uncharacterized protein</fullName>
    </submittedName>
</protein>